<dbReference type="PANTHER" id="PTHR45436">
    <property type="entry name" value="SENSOR HISTIDINE KINASE YKOH"/>
    <property type="match status" value="1"/>
</dbReference>
<dbReference type="Gene3D" id="3.30.565.10">
    <property type="entry name" value="Histidine kinase-like ATPase, C-terminal domain"/>
    <property type="match status" value="1"/>
</dbReference>
<dbReference type="EC" id="2.7.13.3" evidence="2"/>
<protein>
    <recommendedName>
        <fullName evidence="2">histidine kinase</fullName>
        <ecNumber evidence="2">2.7.13.3</ecNumber>
    </recommendedName>
</protein>
<dbReference type="InterPro" id="IPR050428">
    <property type="entry name" value="TCS_sensor_his_kinase"/>
</dbReference>
<dbReference type="SMART" id="SM00387">
    <property type="entry name" value="HATPase_c"/>
    <property type="match status" value="1"/>
</dbReference>
<accession>A0A934PQJ5</accession>
<reference evidence="10" key="1">
    <citation type="submission" date="2020-12" db="EMBL/GenBank/DDBJ databases">
        <title>Bacterial novel species Mucilaginibacter sp. SD-g isolated from soil.</title>
        <authorList>
            <person name="Jung H.-Y."/>
        </authorList>
    </citation>
    <scope>NUCLEOTIDE SEQUENCE</scope>
    <source>
        <strain evidence="10">SD-g</strain>
    </source>
</reference>
<dbReference type="PROSITE" id="PS50109">
    <property type="entry name" value="HIS_KIN"/>
    <property type="match status" value="1"/>
</dbReference>
<dbReference type="GO" id="GO:0005886">
    <property type="term" value="C:plasma membrane"/>
    <property type="evidence" value="ECO:0007669"/>
    <property type="project" value="TreeGrafter"/>
</dbReference>
<evidence type="ECO:0000256" key="6">
    <source>
        <dbReference type="ARBA" id="ARBA00022777"/>
    </source>
</evidence>
<keyword evidence="7 8" id="KW-1133">Transmembrane helix</keyword>
<dbReference type="AlphaFoldDB" id="A0A934PQJ5"/>
<dbReference type="SMART" id="SM00388">
    <property type="entry name" value="HisKA"/>
    <property type="match status" value="1"/>
</dbReference>
<dbReference type="InterPro" id="IPR003661">
    <property type="entry name" value="HisK_dim/P_dom"/>
</dbReference>
<dbReference type="PANTHER" id="PTHR45436:SF5">
    <property type="entry name" value="SENSOR HISTIDINE KINASE TRCS"/>
    <property type="match status" value="1"/>
</dbReference>
<sequence length="423" mass="48827">MKLAGHYNKASIIVSVSVLITGAIIYFFVINYIARRQFDSDLSEEVSEVLAYINYRHHLPTRTDFDEDEATFVKTGLKKMDTYFFDTVYYNTKQKRIEDRRAVKGLLRYNNQNYLFTISVSKESTEYLIQIITLITLALMTLLLIILFITNRYILNDLWKPFYYTLNKIKLFNISDDSELQFQTNKVDEFREMNSAVAEMSIRAKTDFHNLKSFTENASHEMLTPLAVITAKLDTLIQDERLNAEQLTHINDIYASINKSTRLNQSLLLLVKIDNSLIKDDEVFNLQEAVNEKIQQFQELMQSKNISVTTHLQDRVITASKYLTDILLNNLFSNAVRHNNINGQLHIILSSSQFIIKNTGDITPLDNNSVFDRFLKGKNSQGTGLGLTLVKSICLYYKFNITYSFKNSMHAFIIDLPVATTNN</sequence>
<evidence type="ECO:0000256" key="7">
    <source>
        <dbReference type="ARBA" id="ARBA00022989"/>
    </source>
</evidence>
<feature type="transmembrane region" description="Helical" evidence="8">
    <location>
        <begin position="127"/>
        <end position="150"/>
    </location>
</feature>
<feature type="transmembrane region" description="Helical" evidence="8">
    <location>
        <begin position="12"/>
        <end position="34"/>
    </location>
</feature>
<dbReference type="InterPro" id="IPR005467">
    <property type="entry name" value="His_kinase_dom"/>
</dbReference>
<evidence type="ECO:0000313" key="11">
    <source>
        <dbReference type="Proteomes" id="UP000613193"/>
    </source>
</evidence>
<dbReference type="Proteomes" id="UP000613193">
    <property type="component" value="Unassembled WGS sequence"/>
</dbReference>
<keyword evidence="3" id="KW-0597">Phosphoprotein</keyword>
<comment type="caution">
    <text evidence="10">The sequence shown here is derived from an EMBL/GenBank/DDBJ whole genome shotgun (WGS) entry which is preliminary data.</text>
</comment>
<comment type="catalytic activity">
    <reaction evidence="1">
        <text>ATP + protein L-histidine = ADP + protein N-phospho-L-histidine.</text>
        <dbReference type="EC" id="2.7.13.3"/>
    </reaction>
</comment>
<dbReference type="InterPro" id="IPR036097">
    <property type="entry name" value="HisK_dim/P_sf"/>
</dbReference>
<evidence type="ECO:0000256" key="5">
    <source>
        <dbReference type="ARBA" id="ARBA00022692"/>
    </source>
</evidence>
<keyword evidence="8" id="KW-0472">Membrane</keyword>
<dbReference type="Pfam" id="PF02518">
    <property type="entry name" value="HATPase_c"/>
    <property type="match status" value="1"/>
</dbReference>
<organism evidence="10 11">
    <name type="scientific">Mucilaginibacter segetis</name>
    <dbReference type="NCBI Taxonomy" id="2793071"/>
    <lineage>
        <taxon>Bacteria</taxon>
        <taxon>Pseudomonadati</taxon>
        <taxon>Bacteroidota</taxon>
        <taxon>Sphingobacteriia</taxon>
        <taxon>Sphingobacteriales</taxon>
        <taxon>Sphingobacteriaceae</taxon>
        <taxon>Mucilaginibacter</taxon>
    </lineage>
</organism>
<evidence type="ECO:0000256" key="8">
    <source>
        <dbReference type="SAM" id="Phobius"/>
    </source>
</evidence>
<dbReference type="Gene3D" id="1.10.287.130">
    <property type="match status" value="1"/>
</dbReference>
<dbReference type="RefSeq" id="WP_200065364.1">
    <property type="nucleotide sequence ID" value="NZ_JAEHFW010000001.1"/>
</dbReference>
<evidence type="ECO:0000256" key="4">
    <source>
        <dbReference type="ARBA" id="ARBA00022679"/>
    </source>
</evidence>
<feature type="domain" description="Histidine kinase" evidence="9">
    <location>
        <begin position="217"/>
        <end position="420"/>
    </location>
</feature>
<proteinExistence type="predicted"/>
<dbReference type="InterPro" id="IPR003594">
    <property type="entry name" value="HATPase_dom"/>
</dbReference>
<keyword evidence="6 10" id="KW-0418">Kinase</keyword>
<evidence type="ECO:0000256" key="2">
    <source>
        <dbReference type="ARBA" id="ARBA00012438"/>
    </source>
</evidence>
<keyword evidence="11" id="KW-1185">Reference proteome</keyword>
<keyword evidence="4" id="KW-0808">Transferase</keyword>
<dbReference type="GO" id="GO:0000155">
    <property type="term" value="F:phosphorelay sensor kinase activity"/>
    <property type="evidence" value="ECO:0007669"/>
    <property type="project" value="InterPro"/>
</dbReference>
<dbReference type="SUPFAM" id="SSF47384">
    <property type="entry name" value="Homodimeric domain of signal transducing histidine kinase"/>
    <property type="match status" value="1"/>
</dbReference>
<dbReference type="CDD" id="cd00082">
    <property type="entry name" value="HisKA"/>
    <property type="match status" value="1"/>
</dbReference>
<keyword evidence="5 8" id="KW-0812">Transmembrane</keyword>
<dbReference type="SUPFAM" id="SSF55874">
    <property type="entry name" value="ATPase domain of HSP90 chaperone/DNA topoisomerase II/histidine kinase"/>
    <property type="match status" value="1"/>
</dbReference>
<dbReference type="EMBL" id="JAEHFW010000001">
    <property type="protein sequence ID" value="MBK0378918.1"/>
    <property type="molecule type" value="Genomic_DNA"/>
</dbReference>
<evidence type="ECO:0000259" key="9">
    <source>
        <dbReference type="PROSITE" id="PS50109"/>
    </source>
</evidence>
<dbReference type="InterPro" id="IPR036890">
    <property type="entry name" value="HATPase_C_sf"/>
</dbReference>
<evidence type="ECO:0000256" key="1">
    <source>
        <dbReference type="ARBA" id="ARBA00000085"/>
    </source>
</evidence>
<dbReference type="Pfam" id="PF00512">
    <property type="entry name" value="HisKA"/>
    <property type="match status" value="1"/>
</dbReference>
<evidence type="ECO:0000313" key="10">
    <source>
        <dbReference type="EMBL" id="MBK0378918.1"/>
    </source>
</evidence>
<gene>
    <name evidence="10" type="ORF">I5M19_06345</name>
</gene>
<evidence type="ECO:0000256" key="3">
    <source>
        <dbReference type="ARBA" id="ARBA00022553"/>
    </source>
</evidence>
<name>A0A934PQJ5_9SPHI</name>